<reference evidence="2" key="1">
    <citation type="journal article" date="2014" name="Nat. Genet.">
        <title>Genome and transcriptome of the porcine whipworm Trichuris suis.</title>
        <authorList>
            <person name="Jex A.R."/>
            <person name="Nejsum P."/>
            <person name="Schwarz E.M."/>
            <person name="Hu L."/>
            <person name="Young N.D."/>
            <person name="Hall R.S."/>
            <person name="Korhonen P.K."/>
            <person name="Liao S."/>
            <person name="Thamsborg S."/>
            <person name="Xia J."/>
            <person name="Xu P."/>
            <person name="Wang S."/>
            <person name="Scheerlinck J.P."/>
            <person name="Hofmann A."/>
            <person name="Sternberg P.W."/>
            <person name="Wang J."/>
            <person name="Gasser R.B."/>
        </authorList>
    </citation>
    <scope>NUCLEOTIDE SEQUENCE [LARGE SCALE GENOMIC DNA]</scope>
    <source>
        <strain evidence="2">DCEP-RM93F</strain>
    </source>
</reference>
<keyword evidence="1" id="KW-0175">Coiled coil</keyword>
<dbReference type="EMBL" id="KL367527">
    <property type="protein sequence ID" value="KFD66169.1"/>
    <property type="molecule type" value="Genomic_DNA"/>
</dbReference>
<evidence type="ECO:0000313" key="2">
    <source>
        <dbReference type="EMBL" id="KFD66169.1"/>
    </source>
</evidence>
<name>A0A085N9M3_9BILA</name>
<gene>
    <name evidence="2" type="ORF">M514_21683</name>
</gene>
<dbReference type="AlphaFoldDB" id="A0A085N9M3"/>
<sequence length="96" mass="10990">MMLRFFQQSHCTVIKNIRHTCQEQEEAVERLNEDKKRYLDELNLLPNAVSCFGKRNLTMSATEFLLVAADDGEVFIQSILQDATCSVNIIGRALVR</sequence>
<accession>A0A085N9M3</accession>
<proteinExistence type="predicted"/>
<protein>
    <submittedName>
        <fullName evidence="2">Uncharacterized protein</fullName>
    </submittedName>
</protein>
<feature type="coiled-coil region" evidence="1">
    <location>
        <begin position="14"/>
        <end position="41"/>
    </location>
</feature>
<organism evidence="2">
    <name type="scientific">Trichuris suis</name>
    <name type="common">pig whipworm</name>
    <dbReference type="NCBI Taxonomy" id="68888"/>
    <lineage>
        <taxon>Eukaryota</taxon>
        <taxon>Metazoa</taxon>
        <taxon>Ecdysozoa</taxon>
        <taxon>Nematoda</taxon>
        <taxon>Enoplea</taxon>
        <taxon>Dorylaimia</taxon>
        <taxon>Trichinellida</taxon>
        <taxon>Trichuridae</taxon>
        <taxon>Trichuris</taxon>
    </lineage>
</organism>
<dbReference type="Proteomes" id="UP000030758">
    <property type="component" value="Unassembled WGS sequence"/>
</dbReference>
<evidence type="ECO:0000256" key="1">
    <source>
        <dbReference type="SAM" id="Coils"/>
    </source>
</evidence>